<dbReference type="EMBL" id="JACIDO010000013">
    <property type="protein sequence ID" value="MBB3937897.1"/>
    <property type="molecule type" value="Genomic_DNA"/>
</dbReference>
<reference evidence="1 2" key="1">
    <citation type="submission" date="2020-08" db="EMBL/GenBank/DDBJ databases">
        <title>Genomic Encyclopedia of Type Strains, Phase IV (KMG-IV): sequencing the most valuable type-strain genomes for metagenomic binning, comparative biology and taxonomic classification.</title>
        <authorList>
            <person name="Goeker M."/>
        </authorList>
    </citation>
    <scope>NUCLEOTIDE SEQUENCE [LARGE SCALE GENOMIC DNA]</scope>
    <source>
        <strain evidence="1 2">DSM 25024</strain>
    </source>
</reference>
<accession>A0A7W6BVX4</accession>
<gene>
    <name evidence="1" type="ORF">GGR05_004066</name>
</gene>
<comment type="caution">
    <text evidence="1">The sequence shown here is derived from an EMBL/GenBank/DDBJ whole genome shotgun (WGS) entry which is preliminary data.</text>
</comment>
<dbReference type="AlphaFoldDB" id="A0A7W6BVX4"/>
<evidence type="ECO:0000313" key="2">
    <source>
        <dbReference type="Proteomes" id="UP000531216"/>
    </source>
</evidence>
<organism evidence="1 2">
    <name type="scientific">Aureimonas phyllosphaerae</name>
    <dbReference type="NCBI Taxonomy" id="1166078"/>
    <lineage>
        <taxon>Bacteria</taxon>
        <taxon>Pseudomonadati</taxon>
        <taxon>Pseudomonadota</taxon>
        <taxon>Alphaproteobacteria</taxon>
        <taxon>Hyphomicrobiales</taxon>
        <taxon>Aurantimonadaceae</taxon>
        <taxon>Aureimonas</taxon>
    </lineage>
</organism>
<protein>
    <submittedName>
        <fullName evidence="1">Uncharacterized protein</fullName>
    </submittedName>
</protein>
<dbReference type="RefSeq" id="WP_090966222.1">
    <property type="nucleotide sequence ID" value="NZ_FOOA01000025.1"/>
</dbReference>
<dbReference type="Proteomes" id="UP000531216">
    <property type="component" value="Unassembled WGS sequence"/>
</dbReference>
<sequence length="91" mass="10118">MRAAEQIPLFDLGAPPVTAQMRKDLAKLEAARPWGMPRFKNDWRTPAARITGQNAAILRLHGLARTDYEPRTPALKITPAGRRIVAAMETN</sequence>
<evidence type="ECO:0000313" key="1">
    <source>
        <dbReference type="EMBL" id="MBB3937897.1"/>
    </source>
</evidence>
<name>A0A7W6BVX4_9HYPH</name>
<proteinExistence type="predicted"/>
<keyword evidence="2" id="KW-1185">Reference proteome</keyword>
<dbReference type="OrthoDB" id="9840211at2"/>